<evidence type="ECO:0000313" key="7">
    <source>
        <dbReference type="EMBL" id="ALO44290.1"/>
    </source>
</evidence>
<accession>A0A0S2K8E5</accession>
<protein>
    <submittedName>
        <fullName evidence="7">Carbohydrate kinase</fullName>
    </submittedName>
</protein>
<dbReference type="InterPro" id="IPR050306">
    <property type="entry name" value="PfkB_Carbo_kinase"/>
</dbReference>
<dbReference type="GO" id="GO:0016301">
    <property type="term" value="F:kinase activity"/>
    <property type="evidence" value="ECO:0007669"/>
    <property type="project" value="UniProtKB-KW"/>
</dbReference>
<evidence type="ECO:0000256" key="4">
    <source>
        <dbReference type="ARBA" id="ARBA00022777"/>
    </source>
</evidence>
<dbReference type="Pfam" id="PF00294">
    <property type="entry name" value="PfkB"/>
    <property type="match status" value="1"/>
</dbReference>
<reference evidence="7 8" key="1">
    <citation type="submission" date="2015-11" db="EMBL/GenBank/DDBJ databases">
        <authorList>
            <person name="Zhang Y."/>
            <person name="Guo Z."/>
        </authorList>
    </citation>
    <scope>NUCLEOTIDE SEQUENCE [LARGE SCALE GENOMIC DNA]</scope>
    <source>
        <strain evidence="7 8">KCTC 12086</strain>
    </source>
</reference>
<dbReference type="GO" id="GO:0005524">
    <property type="term" value="F:ATP binding"/>
    <property type="evidence" value="ECO:0007669"/>
    <property type="project" value="UniProtKB-KW"/>
</dbReference>
<dbReference type="PATRIC" id="fig|161398.10.peg.3905"/>
<dbReference type="RefSeq" id="WP_058032159.1">
    <property type="nucleotide sequence ID" value="NZ_CP013188.1"/>
</dbReference>
<dbReference type="InterPro" id="IPR011611">
    <property type="entry name" value="PfkB_dom"/>
</dbReference>
<dbReference type="PANTHER" id="PTHR43085">
    <property type="entry name" value="HEXOKINASE FAMILY MEMBER"/>
    <property type="match status" value="1"/>
</dbReference>
<dbReference type="EMBL" id="CP013188">
    <property type="protein sequence ID" value="ALO44290.1"/>
    <property type="molecule type" value="Genomic_DNA"/>
</dbReference>
<dbReference type="STRING" id="161398.PP2015_3821"/>
<dbReference type="OrthoDB" id="9779730at2"/>
<comment type="similarity">
    <text evidence="1">Belongs to the carbohydrate kinase PfkB family.</text>
</comment>
<evidence type="ECO:0000256" key="2">
    <source>
        <dbReference type="ARBA" id="ARBA00022679"/>
    </source>
</evidence>
<sequence length="332" mass="35931">MSGVLCYGEALIDFLQFQSQEQDGLTINDYRQFPGGAPANAAVALAKLGGRAQFAGQVGSDQFGEFLIHSLTHYGVDTQFTLKHETAPTPLAFVHLDASGDRSFTFMRKDSADLLLTPEQVTEAWFANNRIVHLCSNTLTESGAAVTTQTVLEQAKALNLQVCFDVNLRANLWKDQHIDIALVNHLVKQADIVKFAKEEFELLSQGNPEQYLSDCLAANCQLILITNGGDEIEYVSTQFRGFVTPAKTQVVDTTAGGDGFIGAILYLLSETIQLESLLHSEAQIQAAVAFASCAGAIAVSTQGAFPALPSFTQVSDLFNEQFSGTYDAAFLE</sequence>
<dbReference type="SUPFAM" id="SSF53613">
    <property type="entry name" value="Ribokinase-like"/>
    <property type="match status" value="1"/>
</dbReference>
<evidence type="ECO:0000256" key="3">
    <source>
        <dbReference type="ARBA" id="ARBA00022741"/>
    </source>
</evidence>
<dbReference type="InterPro" id="IPR029056">
    <property type="entry name" value="Ribokinase-like"/>
</dbReference>
<proteinExistence type="inferred from homology"/>
<dbReference type="Gene3D" id="3.40.1190.20">
    <property type="match status" value="1"/>
</dbReference>
<dbReference type="InterPro" id="IPR002173">
    <property type="entry name" value="Carboh/pur_kinase_PfkB_CS"/>
</dbReference>
<dbReference type="CDD" id="cd01167">
    <property type="entry name" value="bac_FRK"/>
    <property type="match status" value="1"/>
</dbReference>
<keyword evidence="3" id="KW-0547">Nucleotide-binding</keyword>
<feature type="domain" description="Carbohydrate kinase PfkB" evidence="6">
    <location>
        <begin position="2"/>
        <end position="307"/>
    </location>
</feature>
<gene>
    <name evidence="7" type="ORF">PP2015_3821</name>
</gene>
<evidence type="ECO:0000256" key="5">
    <source>
        <dbReference type="ARBA" id="ARBA00022840"/>
    </source>
</evidence>
<keyword evidence="2" id="KW-0808">Transferase</keyword>
<evidence type="ECO:0000313" key="8">
    <source>
        <dbReference type="Proteomes" id="UP000061457"/>
    </source>
</evidence>
<evidence type="ECO:0000256" key="1">
    <source>
        <dbReference type="ARBA" id="ARBA00010688"/>
    </source>
</evidence>
<dbReference type="PROSITE" id="PS00584">
    <property type="entry name" value="PFKB_KINASES_2"/>
    <property type="match status" value="1"/>
</dbReference>
<keyword evidence="8" id="KW-1185">Reference proteome</keyword>
<dbReference type="KEGG" id="pphe:PP2015_3821"/>
<keyword evidence="4 7" id="KW-0418">Kinase</keyword>
<keyword evidence="5" id="KW-0067">ATP-binding</keyword>
<dbReference type="PANTHER" id="PTHR43085:SF1">
    <property type="entry name" value="PSEUDOURIDINE KINASE-RELATED"/>
    <property type="match status" value="1"/>
</dbReference>
<dbReference type="Proteomes" id="UP000061457">
    <property type="component" value="Chromosome II"/>
</dbReference>
<evidence type="ECO:0000259" key="6">
    <source>
        <dbReference type="Pfam" id="PF00294"/>
    </source>
</evidence>
<organism evidence="7 8">
    <name type="scientific">Pseudoalteromonas phenolica</name>
    <dbReference type="NCBI Taxonomy" id="161398"/>
    <lineage>
        <taxon>Bacteria</taxon>
        <taxon>Pseudomonadati</taxon>
        <taxon>Pseudomonadota</taxon>
        <taxon>Gammaproteobacteria</taxon>
        <taxon>Alteromonadales</taxon>
        <taxon>Pseudoalteromonadaceae</taxon>
        <taxon>Pseudoalteromonas</taxon>
    </lineage>
</organism>
<name>A0A0S2K8E5_9GAMM</name>
<dbReference type="AlphaFoldDB" id="A0A0S2K8E5"/>